<feature type="transmembrane region" description="Helical" evidence="7">
    <location>
        <begin position="350"/>
        <end position="368"/>
    </location>
</feature>
<dbReference type="InterPro" id="IPR003004">
    <property type="entry name" value="GspF/PilC"/>
</dbReference>
<dbReference type="Pfam" id="PF00482">
    <property type="entry name" value="T2SSF"/>
    <property type="match status" value="2"/>
</dbReference>
<keyword evidence="10" id="KW-1185">Reference proteome</keyword>
<accession>A0A3D9FYQ9</accession>
<dbReference type="GO" id="GO:0005886">
    <property type="term" value="C:plasma membrane"/>
    <property type="evidence" value="ECO:0007669"/>
    <property type="project" value="UniProtKB-SubCell"/>
</dbReference>
<keyword evidence="4 7" id="KW-0812">Transmembrane</keyword>
<evidence type="ECO:0000256" key="7">
    <source>
        <dbReference type="SAM" id="Phobius"/>
    </source>
</evidence>
<sequence>MAFKLENTPTKKTIQSQNQNSIESLLKKEITLFGESFNNKKKQAFYLELAVLLKAGVSFKEGLSLIIESLKKKNDKDLIQSILTDVVNGKPFSEALQKSKSFTEYEFYSIQIGEETGTTSQVCEELGHFFERKNEQKRIIIAALTYPSIVLSTAVLVVIFMLSYVVPMFQDIFKQNNMELPVLTQFIVKLSVWTKTYGLYFFIGILIFIFSTQFFKDNHKYKRALHYFLIKIPVLGAFMTKVYLAQFTQAVTLLTTAKVPLLNSIQMVKKMIRFVPLQEALEQVENSVLKGNSLSNSLKNTPLFDNRIISLVKVAEETNQTEYVFKQLSEQYNQEVIQQSKVMTTVLEPFIILFVGVLVAVLLVAMYLPMFQLSSAIG</sequence>
<comment type="similarity">
    <text evidence="2">Belongs to the GSP F family.</text>
</comment>
<dbReference type="PANTHER" id="PTHR30012:SF0">
    <property type="entry name" value="TYPE II SECRETION SYSTEM PROTEIN F-RELATED"/>
    <property type="match status" value="1"/>
</dbReference>
<evidence type="ECO:0000256" key="6">
    <source>
        <dbReference type="ARBA" id="ARBA00023136"/>
    </source>
</evidence>
<evidence type="ECO:0000256" key="2">
    <source>
        <dbReference type="ARBA" id="ARBA00005745"/>
    </source>
</evidence>
<dbReference type="AlphaFoldDB" id="A0A3D9FYQ9"/>
<proteinExistence type="inferred from homology"/>
<gene>
    <name evidence="9" type="ORF">BD847_0021</name>
</gene>
<evidence type="ECO:0000256" key="1">
    <source>
        <dbReference type="ARBA" id="ARBA00004651"/>
    </source>
</evidence>
<evidence type="ECO:0000256" key="4">
    <source>
        <dbReference type="ARBA" id="ARBA00022692"/>
    </source>
</evidence>
<reference evidence="9 10" key="1">
    <citation type="submission" date="2018-07" db="EMBL/GenBank/DDBJ databases">
        <title>Genomic Encyclopedia of Archaeal and Bacterial Type Strains, Phase II (KMG-II): from individual species to whole genera.</title>
        <authorList>
            <person name="Goeker M."/>
        </authorList>
    </citation>
    <scope>NUCLEOTIDE SEQUENCE [LARGE SCALE GENOMIC DNA]</scope>
    <source>
        <strain evidence="9 10">DSM 25795</strain>
    </source>
</reference>
<feature type="transmembrane region" description="Helical" evidence="7">
    <location>
        <begin position="197"/>
        <end position="215"/>
    </location>
</feature>
<dbReference type="EMBL" id="QRDQ01000007">
    <property type="protein sequence ID" value="RED26115.1"/>
    <property type="molecule type" value="Genomic_DNA"/>
</dbReference>
<evidence type="ECO:0000313" key="9">
    <source>
        <dbReference type="EMBL" id="RED26115.1"/>
    </source>
</evidence>
<keyword evidence="5 7" id="KW-1133">Transmembrane helix</keyword>
<protein>
    <submittedName>
        <fullName evidence="9">Type IV pilus assembly protein PilC</fullName>
    </submittedName>
</protein>
<feature type="transmembrane region" description="Helical" evidence="7">
    <location>
        <begin position="227"/>
        <end position="244"/>
    </location>
</feature>
<dbReference type="Proteomes" id="UP000257004">
    <property type="component" value="Unassembled WGS sequence"/>
</dbReference>
<dbReference type="OrthoDB" id="1523422at2"/>
<feature type="domain" description="Type II secretion system protein GspF" evidence="8">
    <location>
        <begin position="45"/>
        <end position="167"/>
    </location>
</feature>
<name>A0A3D9FYQ9_9FLAO</name>
<comment type="caution">
    <text evidence="9">The sequence shown here is derived from an EMBL/GenBank/DDBJ whole genome shotgun (WGS) entry which is preliminary data.</text>
</comment>
<comment type="subcellular location">
    <subcellularLocation>
        <location evidence="1">Cell membrane</location>
        <topology evidence="1">Multi-pass membrane protein</topology>
    </subcellularLocation>
</comment>
<dbReference type="PANTHER" id="PTHR30012">
    <property type="entry name" value="GENERAL SECRETION PATHWAY PROTEIN"/>
    <property type="match status" value="1"/>
</dbReference>
<keyword evidence="6 7" id="KW-0472">Membrane</keyword>
<dbReference type="Gene3D" id="1.20.81.30">
    <property type="entry name" value="Type II secretion system (T2SS), domain F"/>
    <property type="match status" value="2"/>
</dbReference>
<feature type="transmembrane region" description="Helical" evidence="7">
    <location>
        <begin position="139"/>
        <end position="166"/>
    </location>
</feature>
<dbReference type="InterPro" id="IPR042094">
    <property type="entry name" value="T2SS_GspF_sf"/>
</dbReference>
<evidence type="ECO:0000256" key="3">
    <source>
        <dbReference type="ARBA" id="ARBA00022475"/>
    </source>
</evidence>
<keyword evidence="3" id="KW-1003">Cell membrane</keyword>
<dbReference type="InterPro" id="IPR018076">
    <property type="entry name" value="T2SS_GspF_dom"/>
</dbReference>
<evidence type="ECO:0000313" key="10">
    <source>
        <dbReference type="Proteomes" id="UP000257004"/>
    </source>
</evidence>
<organism evidence="9 10">
    <name type="scientific">Flavobacterium cutihirudinis</name>
    <dbReference type="NCBI Taxonomy" id="1265740"/>
    <lineage>
        <taxon>Bacteria</taxon>
        <taxon>Pseudomonadati</taxon>
        <taxon>Bacteroidota</taxon>
        <taxon>Flavobacteriia</taxon>
        <taxon>Flavobacteriales</taxon>
        <taxon>Flavobacteriaceae</taxon>
        <taxon>Flavobacterium</taxon>
    </lineage>
</organism>
<evidence type="ECO:0000259" key="8">
    <source>
        <dbReference type="Pfam" id="PF00482"/>
    </source>
</evidence>
<dbReference type="PRINTS" id="PR00812">
    <property type="entry name" value="BCTERIALGSPF"/>
</dbReference>
<evidence type="ECO:0000256" key="5">
    <source>
        <dbReference type="ARBA" id="ARBA00022989"/>
    </source>
</evidence>
<feature type="domain" description="Type II secretion system protein GspF" evidence="8">
    <location>
        <begin position="247"/>
        <end position="369"/>
    </location>
</feature>
<dbReference type="RefSeq" id="WP_115886243.1">
    <property type="nucleotide sequence ID" value="NZ_QRDQ01000007.1"/>
</dbReference>